<dbReference type="PANTHER" id="PTHR13929">
    <property type="entry name" value="1,4-DIHYDROXY-2-NAPHTHOATE OCTAPRENYLTRANSFERASE"/>
    <property type="match status" value="1"/>
</dbReference>
<evidence type="ECO:0000256" key="4">
    <source>
        <dbReference type="ARBA" id="ARBA00022475"/>
    </source>
</evidence>
<evidence type="ECO:0000256" key="9">
    <source>
        <dbReference type="SAM" id="Phobius"/>
    </source>
</evidence>
<gene>
    <name evidence="10" type="ORF">JY500_18105</name>
</gene>
<comment type="pathway">
    <text evidence="2">Quinol/quinone metabolism; menaquinone biosynthesis.</text>
</comment>
<keyword evidence="4" id="KW-1003">Cell membrane</keyword>
<comment type="subcellular location">
    <subcellularLocation>
        <location evidence="1">Membrane</location>
        <topology evidence="1">Multi-pass membrane protein</topology>
    </subcellularLocation>
</comment>
<keyword evidence="8 9" id="KW-0472">Membrane</keyword>
<feature type="transmembrane region" description="Helical" evidence="9">
    <location>
        <begin position="282"/>
        <end position="304"/>
    </location>
</feature>
<dbReference type="InterPro" id="IPR044878">
    <property type="entry name" value="UbiA_sf"/>
</dbReference>
<evidence type="ECO:0000313" key="11">
    <source>
        <dbReference type="Proteomes" id="UP000663570"/>
    </source>
</evidence>
<feature type="transmembrane region" description="Helical" evidence="9">
    <location>
        <begin position="153"/>
        <end position="172"/>
    </location>
</feature>
<evidence type="ECO:0000256" key="1">
    <source>
        <dbReference type="ARBA" id="ARBA00004141"/>
    </source>
</evidence>
<feature type="transmembrane region" description="Helical" evidence="9">
    <location>
        <begin position="251"/>
        <end position="270"/>
    </location>
</feature>
<dbReference type="InterPro" id="IPR000537">
    <property type="entry name" value="UbiA_prenyltransferase"/>
</dbReference>
<evidence type="ECO:0000256" key="6">
    <source>
        <dbReference type="ARBA" id="ARBA00022692"/>
    </source>
</evidence>
<keyword evidence="5" id="KW-0808">Transferase</keyword>
<name>A0ABX7ME82_9RHOO</name>
<evidence type="ECO:0000256" key="3">
    <source>
        <dbReference type="ARBA" id="ARBA00022428"/>
    </source>
</evidence>
<accession>A0ABX7ME82</accession>
<keyword evidence="7 9" id="KW-1133">Transmembrane helix</keyword>
<evidence type="ECO:0000313" key="10">
    <source>
        <dbReference type="EMBL" id="QSI79288.1"/>
    </source>
</evidence>
<feature type="transmembrane region" description="Helical" evidence="9">
    <location>
        <begin position="179"/>
        <end position="198"/>
    </location>
</feature>
<keyword evidence="3" id="KW-0474">Menaquinone biosynthesis</keyword>
<dbReference type="InterPro" id="IPR026046">
    <property type="entry name" value="UBIAD1"/>
</dbReference>
<dbReference type="EMBL" id="CP071060">
    <property type="protein sequence ID" value="QSI79288.1"/>
    <property type="molecule type" value="Genomic_DNA"/>
</dbReference>
<reference evidence="10 11" key="1">
    <citation type="submission" date="2021-02" db="EMBL/GenBank/DDBJ databases">
        <title>Niveibacterium changnyeongensis HC41.</title>
        <authorList>
            <person name="Kang M."/>
        </authorList>
    </citation>
    <scope>NUCLEOTIDE SEQUENCE [LARGE SCALE GENOMIC DNA]</scope>
    <source>
        <strain evidence="10 11">HC41</strain>
    </source>
</reference>
<evidence type="ECO:0000256" key="2">
    <source>
        <dbReference type="ARBA" id="ARBA00004863"/>
    </source>
</evidence>
<dbReference type="Gene3D" id="1.10.357.140">
    <property type="entry name" value="UbiA prenyltransferase"/>
    <property type="match status" value="1"/>
</dbReference>
<dbReference type="Pfam" id="PF01040">
    <property type="entry name" value="UbiA"/>
    <property type="match status" value="1"/>
</dbReference>
<feature type="transmembrane region" description="Helical" evidence="9">
    <location>
        <begin position="226"/>
        <end position="244"/>
    </location>
</feature>
<feature type="transmembrane region" description="Helical" evidence="9">
    <location>
        <begin position="7"/>
        <end position="33"/>
    </location>
</feature>
<feature type="transmembrane region" description="Helical" evidence="9">
    <location>
        <begin position="104"/>
        <end position="133"/>
    </location>
</feature>
<protein>
    <submittedName>
        <fullName evidence="10">Prenyltransferase</fullName>
    </submittedName>
</protein>
<feature type="transmembrane region" description="Helical" evidence="9">
    <location>
        <begin position="39"/>
        <end position="60"/>
    </location>
</feature>
<sequence length="309" mass="32309">MRHRPAVIGTLLLATRPAFLSITLVAVLVGLATPVSQGIPIHAGLALASLAVALLAHAGANVLNDYHDHLNGCDAANTERVAPYTGGSRFIQDGRLTPEQTRRLALVLLSAAAAIGAWIVSVAGLPLLALGGLGLALAWAYSAPPLKLQARGLGEWAIVACWLLIIVGCDAVQRRALSLQPVVTGLPLALMAAAILFINQFPDRAADAQAGKRTLVVRLGPEAAKWGLFGLFMAALIWVVLMIGRQNLPQLCGISLAMLPVATAASRELVAHASEPAALRPAIRSTLLAAHLHGLLMAGALLLIGRHWR</sequence>
<dbReference type="PIRSF" id="PIRSF005355">
    <property type="entry name" value="UBIAD1"/>
    <property type="match status" value="1"/>
</dbReference>
<keyword evidence="11" id="KW-1185">Reference proteome</keyword>
<evidence type="ECO:0000256" key="8">
    <source>
        <dbReference type="ARBA" id="ARBA00023136"/>
    </source>
</evidence>
<evidence type="ECO:0000256" key="5">
    <source>
        <dbReference type="ARBA" id="ARBA00022679"/>
    </source>
</evidence>
<dbReference type="Proteomes" id="UP000663570">
    <property type="component" value="Chromosome"/>
</dbReference>
<keyword evidence="6 9" id="KW-0812">Transmembrane</keyword>
<dbReference type="PANTHER" id="PTHR13929:SF0">
    <property type="entry name" value="UBIA PRENYLTRANSFERASE DOMAIN-CONTAINING PROTEIN 1"/>
    <property type="match status" value="1"/>
</dbReference>
<dbReference type="CDD" id="cd13962">
    <property type="entry name" value="PT_UbiA_UBIAD1"/>
    <property type="match status" value="1"/>
</dbReference>
<evidence type="ECO:0000256" key="7">
    <source>
        <dbReference type="ARBA" id="ARBA00022989"/>
    </source>
</evidence>
<organism evidence="10 11">
    <name type="scientific">Niveibacterium microcysteis</name>
    <dbReference type="NCBI Taxonomy" id="2811415"/>
    <lineage>
        <taxon>Bacteria</taxon>
        <taxon>Pseudomonadati</taxon>
        <taxon>Pseudomonadota</taxon>
        <taxon>Betaproteobacteria</taxon>
        <taxon>Rhodocyclales</taxon>
        <taxon>Rhodocyclaceae</taxon>
        <taxon>Niveibacterium</taxon>
    </lineage>
</organism>
<proteinExistence type="predicted"/>